<reference evidence="2" key="2">
    <citation type="submission" date="2021-04" db="EMBL/GenBank/DDBJ databases">
        <authorList>
            <person name="Gilroy R."/>
        </authorList>
    </citation>
    <scope>NUCLEOTIDE SEQUENCE</scope>
    <source>
        <strain evidence="2">14975</strain>
    </source>
</reference>
<name>A0A9D1V9J5_9BACT</name>
<proteinExistence type="predicted"/>
<evidence type="ECO:0000256" key="1">
    <source>
        <dbReference type="SAM" id="SignalP"/>
    </source>
</evidence>
<organism evidence="2 3">
    <name type="scientific">Candidatus Akkermansia intestinigallinarum</name>
    <dbReference type="NCBI Taxonomy" id="2838431"/>
    <lineage>
        <taxon>Bacteria</taxon>
        <taxon>Pseudomonadati</taxon>
        <taxon>Verrucomicrobiota</taxon>
        <taxon>Verrucomicrobiia</taxon>
        <taxon>Verrucomicrobiales</taxon>
        <taxon>Akkermansiaceae</taxon>
        <taxon>Akkermansia</taxon>
    </lineage>
</organism>
<feature type="signal peptide" evidence="1">
    <location>
        <begin position="1"/>
        <end position="26"/>
    </location>
</feature>
<sequence length="178" mass="18495">MTASLANATVKTLLLSLALGATALSAQSSAPEAPASAPRGAELEVYVALTLEVKSAVEEVTTQLRSARDRASADAAAPGVAACARRFRELSARMGALPGPAEVLSEAQKDVLRDVMFEAEESIIPPLTEAVRRLQGQGFYGSQALKEAVEAWLEVGGRLCRLAPAAKGAEPKASSGHR</sequence>
<gene>
    <name evidence="2" type="ORF">H9862_00750</name>
</gene>
<evidence type="ECO:0000313" key="3">
    <source>
        <dbReference type="Proteomes" id="UP000823964"/>
    </source>
</evidence>
<accession>A0A9D1V9J5</accession>
<reference evidence="2" key="1">
    <citation type="journal article" date="2021" name="PeerJ">
        <title>Extensive microbial diversity within the chicken gut microbiome revealed by metagenomics and culture.</title>
        <authorList>
            <person name="Gilroy R."/>
            <person name="Ravi A."/>
            <person name="Getino M."/>
            <person name="Pursley I."/>
            <person name="Horton D.L."/>
            <person name="Alikhan N.F."/>
            <person name="Baker D."/>
            <person name="Gharbi K."/>
            <person name="Hall N."/>
            <person name="Watson M."/>
            <person name="Adriaenssens E.M."/>
            <person name="Foster-Nyarko E."/>
            <person name="Jarju S."/>
            <person name="Secka A."/>
            <person name="Antonio M."/>
            <person name="Oren A."/>
            <person name="Chaudhuri R.R."/>
            <person name="La Ragione R."/>
            <person name="Hildebrand F."/>
            <person name="Pallen M.J."/>
        </authorList>
    </citation>
    <scope>NUCLEOTIDE SEQUENCE</scope>
    <source>
        <strain evidence="2">14975</strain>
    </source>
</reference>
<keyword evidence="1" id="KW-0732">Signal</keyword>
<dbReference type="Proteomes" id="UP000823964">
    <property type="component" value="Unassembled WGS sequence"/>
</dbReference>
<feature type="chain" id="PRO_5039391703" evidence="1">
    <location>
        <begin position="27"/>
        <end position="178"/>
    </location>
</feature>
<evidence type="ECO:0000313" key="2">
    <source>
        <dbReference type="EMBL" id="HIX19113.1"/>
    </source>
</evidence>
<dbReference type="AlphaFoldDB" id="A0A9D1V9J5"/>
<protein>
    <submittedName>
        <fullName evidence="2">Uncharacterized protein</fullName>
    </submittedName>
</protein>
<comment type="caution">
    <text evidence="2">The sequence shown here is derived from an EMBL/GenBank/DDBJ whole genome shotgun (WGS) entry which is preliminary data.</text>
</comment>
<dbReference type="EMBL" id="DXFQ01000013">
    <property type="protein sequence ID" value="HIX19113.1"/>
    <property type="molecule type" value="Genomic_DNA"/>
</dbReference>